<evidence type="ECO:0000313" key="1">
    <source>
        <dbReference type="EMBL" id="BAY55304.1"/>
    </source>
</evidence>
<dbReference type="Proteomes" id="UP000217895">
    <property type="component" value="Chromosome"/>
</dbReference>
<accession>A0A1Z4JEV2</accession>
<evidence type="ECO:0000313" key="2">
    <source>
        <dbReference type="Proteomes" id="UP000217895"/>
    </source>
</evidence>
<name>A0A1Z4JEV2_LEPBY</name>
<keyword evidence="2" id="KW-1185">Reference proteome</keyword>
<dbReference type="EMBL" id="AP018203">
    <property type="protein sequence ID" value="BAY55304.1"/>
    <property type="molecule type" value="Genomic_DNA"/>
</dbReference>
<dbReference type="AlphaFoldDB" id="A0A1Z4JEV2"/>
<organism evidence="1 2">
    <name type="scientific">Leptolyngbya boryana NIES-2135</name>
    <dbReference type="NCBI Taxonomy" id="1973484"/>
    <lineage>
        <taxon>Bacteria</taxon>
        <taxon>Bacillati</taxon>
        <taxon>Cyanobacteriota</taxon>
        <taxon>Cyanophyceae</taxon>
        <taxon>Leptolyngbyales</taxon>
        <taxon>Leptolyngbyaceae</taxon>
        <taxon>Leptolyngbya group</taxon>
        <taxon>Leptolyngbya</taxon>
    </lineage>
</organism>
<sequence length="130" mass="14105">MTISAISALQARILKAAASGVNRTLDDVLADLVLNAPRKTGLLASRYRISQRASPEKLSGQVTNSVSYSGEQYPYKLYSSKRYPNGYPSPSLFSPRTTRIGVLAPSEVDMQGVEDRLRANVEQAIGESLS</sequence>
<evidence type="ECO:0008006" key="3">
    <source>
        <dbReference type="Google" id="ProtNLM"/>
    </source>
</evidence>
<gene>
    <name evidence="1" type="ORF">NIES2135_21270</name>
</gene>
<protein>
    <recommendedName>
        <fullName evidence="3">HK97 gp10 family phage protein</fullName>
    </recommendedName>
</protein>
<proteinExistence type="predicted"/>
<reference evidence="1 2" key="1">
    <citation type="submission" date="2017-06" db="EMBL/GenBank/DDBJ databases">
        <title>Genome sequencing of cyanobaciteial culture collection at National Institute for Environmental Studies (NIES).</title>
        <authorList>
            <person name="Hirose Y."/>
            <person name="Shimura Y."/>
            <person name="Fujisawa T."/>
            <person name="Nakamura Y."/>
            <person name="Kawachi M."/>
        </authorList>
    </citation>
    <scope>NUCLEOTIDE SEQUENCE [LARGE SCALE GENOMIC DNA]</scope>
    <source>
        <strain evidence="1 2">NIES-2135</strain>
    </source>
</reference>